<dbReference type="GO" id="GO:0003700">
    <property type="term" value="F:DNA-binding transcription factor activity"/>
    <property type="evidence" value="ECO:0007669"/>
    <property type="project" value="InterPro"/>
</dbReference>
<comment type="similarity">
    <text evidence="1">In the C-terminal section; belongs to the class-I pyridoxal-phosphate-dependent aminotransferase family.</text>
</comment>
<evidence type="ECO:0000256" key="2">
    <source>
        <dbReference type="ARBA" id="ARBA00022898"/>
    </source>
</evidence>
<dbReference type="InterPro" id="IPR015424">
    <property type="entry name" value="PyrdxlP-dep_Trfase"/>
</dbReference>
<dbReference type="KEGG" id="bgv:CAL12_08170"/>
<dbReference type="GO" id="GO:0030170">
    <property type="term" value="F:pyridoxal phosphate binding"/>
    <property type="evidence" value="ECO:0007669"/>
    <property type="project" value="InterPro"/>
</dbReference>
<name>A0A1W6YIC6_9BORD</name>
<evidence type="ECO:0000256" key="5">
    <source>
        <dbReference type="ARBA" id="ARBA00023163"/>
    </source>
</evidence>
<keyword evidence="2" id="KW-0663">Pyridoxal phosphate</keyword>
<dbReference type="PROSITE" id="PS50949">
    <property type="entry name" value="HTH_GNTR"/>
    <property type="match status" value="1"/>
</dbReference>
<dbReference type="Pfam" id="PF00155">
    <property type="entry name" value="Aminotran_1_2"/>
    <property type="match status" value="1"/>
</dbReference>
<reference evidence="7 8" key="1">
    <citation type="submission" date="2017-05" db="EMBL/GenBank/DDBJ databases">
        <title>Complete and WGS of Bordetella genogroups.</title>
        <authorList>
            <person name="Spilker T."/>
            <person name="LiPuma J."/>
        </authorList>
    </citation>
    <scope>NUCLEOTIDE SEQUENCE [LARGE SCALE GENOMIC DNA]</scope>
    <source>
        <strain evidence="7 8">AU19157</strain>
    </source>
</reference>
<dbReference type="OrthoDB" id="3192286at2"/>
<dbReference type="SUPFAM" id="SSF53383">
    <property type="entry name" value="PLP-dependent transferases"/>
    <property type="match status" value="1"/>
</dbReference>
<organism evidence="7 8">
    <name type="scientific">Bordetella genomosp. 8</name>
    <dbReference type="NCBI Taxonomy" id="1416806"/>
    <lineage>
        <taxon>Bacteria</taxon>
        <taxon>Pseudomonadati</taxon>
        <taxon>Pseudomonadota</taxon>
        <taxon>Betaproteobacteria</taxon>
        <taxon>Burkholderiales</taxon>
        <taxon>Alcaligenaceae</taxon>
        <taxon>Bordetella</taxon>
    </lineage>
</organism>
<dbReference type="InterPro" id="IPR004839">
    <property type="entry name" value="Aminotransferase_I/II_large"/>
</dbReference>
<gene>
    <name evidence="7" type="ORF">CAL12_08170</name>
</gene>
<keyword evidence="5" id="KW-0804">Transcription</keyword>
<dbReference type="InterPro" id="IPR036388">
    <property type="entry name" value="WH-like_DNA-bd_sf"/>
</dbReference>
<dbReference type="Proteomes" id="UP000194151">
    <property type="component" value="Chromosome"/>
</dbReference>
<keyword evidence="8" id="KW-1185">Reference proteome</keyword>
<dbReference type="PRINTS" id="PR00035">
    <property type="entry name" value="HTHGNTR"/>
</dbReference>
<sequence>MADVLAGFIDLRVEPGNGVALTRQLSEQLRQAIAAGRLASGRRLPSSRELARHLGVSRNTISAVIDQLAMEGYLDVSKGRRPVVAAMPSANLISLETDSQRRATVTGMSSWAQKVGRSDWPFTEQGRPRPFVPGLADAREFPHAIWGRCLRTAARHALPRRNMACNRLELQKVLLHHLVEYRGVNADAQQVFLMPTAQAAIALIARVVLDPGEVAWVENPGYGGARAAFEAAGAAVQGIPLDQCGLAFESSSATPRLIFVTPAHQHPTGLLMPVTRRQALLRFADRIGAHIIEDDYDSEFHYEGRPVAALQGSDPSGSVFYVGTFSKSLHADIRVGYVVVPKRFVEIFAKAQRHTGQIVGMTLQDALSDFIGEGHYAAHIRKMTRIYRARRDHMCHALAAIETELSLSPPEGGMQVVARLRPQRKDHDVCLRLAEAGVTVRPLSSYYFAEAQAQGLFFGFAAWNETEIDEGVRIIGSVLHG</sequence>
<evidence type="ECO:0000313" key="7">
    <source>
        <dbReference type="EMBL" id="ARP80817.1"/>
    </source>
</evidence>
<proteinExistence type="inferred from homology"/>
<dbReference type="RefSeq" id="WP_086064037.1">
    <property type="nucleotide sequence ID" value="NZ_CP021108.1"/>
</dbReference>
<dbReference type="PANTHER" id="PTHR46577:SF1">
    <property type="entry name" value="HTH-TYPE TRANSCRIPTIONAL REGULATORY PROTEIN GABR"/>
    <property type="match status" value="1"/>
</dbReference>
<feature type="domain" description="HTH gntR-type" evidence="6">
    <location>
        <begin position="19"/>
        <end position="87"/>
    </location>
</feature>
<evidence type="ECO:0000256" key="4">
    <source>
        <dbReference type="ARBA" id="ARBA00023125"/>
    </source>
</evidence>
<dbReference type="InterPro" id="IPR000524">
    <property type="entry name" value="Tscrpt_reg_HTH_GntR"/>
</dbReference>
<dbReference type="Gene3D" id="1.10.10.10">
    <property type="entry name" value="Winged helix-like DNA-binding domain superfamily/Winged helix DNA-binding domain"/>
    <property type="match status" value="1"/>
</dbReference>
<dbReference type="AlphaFoldDB" id="A0A1W6YIC6"/>
<dbReference type="InterPro" id="IPR015421">
    <property type="entry name" value="PyrdxlP-dep_Trfase_major"/>
</dbReference>
<dbReference type="InterPro" id="IPR051446">
    <property type="entry name" value="HTH_trans_reg/aminotransferase"/>
</dbReference>
<dbReference type="CDD" id="cd00609">
    <property type="entry name" value="AAT_like"/>
    <property type="match status" value="1"/>
</dbReference>
<evidence type="ECO:0000256" key="1">
    <source>
        <dbReference type="ARBA" id="ARBA00005384"/>
    </source>
</evidence>
<dbReference type="GO" id="GO:0003677">
    <property type="term" value="F:DNA binding"/>
    <property type="evidence" value="ECO:0007669"/>
    <property type="project" value="UniProtKB-KW"/>
</dbReference>
<dbReference type="EMBL" id="CP021108">
    <property type="protein sequence ID" value="ARP80817.1"/>
    <property type="molecule type" value="Genomic_DNA"/>
</dbReference>
<dbReference type="Pfam" id="PF00392">
    <property type="entry name" value="GntR"/>
    <property type="match status" value="1"/>
</dbReference>
<accession>A0A1W6YIC6</accession>
<dbReference type="PANTHER" id="PTHR46577">
    <property type="entry name" value="HTH-TYPE TRANSCRIPTIONAL REGULATORY PROTEIN GABR"/>
    <property type="match status" value="1"/>
</dbReference>
<keyword evidence="3" id="KW-0805">Transcription regulation</keyword>
<evidence type="ECO:0000313" key="8">
    <source>
        <dbReference type="Proteomes" id="UP000194151"/>
    </source>
</evidence>
<evidence type="ECO:0000259" key="6">
    <source>
        <dbReference type="PROSITE" id="PS50949"/>
    </source>
</evidence>
<dbReference type="STRING" id="1416806.CAL12_08170"/>
<dbReference type="Gene3D" id="3.40.640.10">
    <property type="entry name" value="Type I PLP-dependent aspartate aminotransferase-like (Major domain)"/>
    <property type="match status" value="1"/>
</dbReference>
<protein>
    <submittedName>
        <fullName evidence="7">GntR family transcriptional regulator</fullName>
    </submittedName>
</protein>
<dbReference type="InterPro" id="IPR036390">
    <property type="entry name" value="WH_DNA-bd_sf"/>
</dbReference>
<evidence type="ECO:0000256" key="3">
    <source>
        <dbReference type="ARBA" id="ARBA00023015"/>
    </source>
</evidence>
<dbReference type="CDD" id="cd07377">
    <property type="entry name" value="WHTH_GntR"/>
    <property type="match status" value="1"/>
</dbReference>
<dbReference type="SUPFAM" id="SSF46785">
    <property type="entry name" value="Winged helix' DNA-binding domain"/>
    <property type="match status" value="1"/>
</dbReference>
<keyword evidence="4" id="KW-0238">DNA-binding</keyword>
<dbReference type="SMART" id="SM00345">
    <property type="entry name" value="HTH_GNTR"/>
    <property type="match status" value="1"/>
</dbReference>